<feature type="repeat" description="PPR" evidence="4">
    <location>
        <begin position="364"/>
        <end position="398"/>
    </location>
</feature>
<evidence type="ECO:0000313" key="6">
    <source>
        <dbReference type="EMBL" id="QSQ68612.1"/>
    </source>
</evidence>
<dbReference type="NCBIfam" id="TIGR00756">
    <property type="entry name" value="PPR"/>
    <property type="match status" value="1"/>
</dbReference>
<dbReference type="EMBL" id="MW125536">
    <property type="protein sequence ID" value="QSQ68612.1"/>
    <property type="molecule type" value="Genomic_DNA"/>
</dbReference>
<evidence type="ECO:0000256" key="4">
    <source>
        <dbReference type="PROSITE-ProRule" id="PRU00708"/>
    </source>
</evidence>
<organism evidence="6">
    <name type="scientific">Puya raimondii</name>
    <name type="common">Queen of the Andes</name>
    <dbReference type="NCBI Taxonomy" id="112807"/>
    <lineage>
        <taxon>Eukaryota</taxon>
        <taxon>Viridiplantae</taxon>
        <taxon>Streptophyta</taxon>
        <taxon>Embryophyta</taxon>
        <taxon>Tracheophyta</taxon>
        <taxon>Spermatophyta</taxon>
        <taxon>Magnoliopsida</taxon>
        <taxon>Liliopsida</taxon>
        <taxon>Poales</taxon>
        <taxon>Bromeliaceae</taxon>
        <taxon>Puyoideae</taxon>
        <taxon>Puya</taxon>
    </lineage>
</organism>
<dbReference type="InterPro" id="IPR011990">
    <property type="entry name" value="TPR-like_helical_dom_sf"/>
</dbReference>
<evidence type="ECO:0000256" key="3">
    <source>
        <dbReference type="ARBA" id="ARBA00022946"/>
    </source>
</evidence>
<dbReference type="InterPro" id="IPR002885">
    <property type="entry name" value="PPR_rpt"/>
</dbReference>
<feature type="signal peptide" evidence="5">
    <location>
        <begin position="1"/>
        <end position="22"/>
    </location>
</feature>
<feature type="repeat" description="PPR" evidence="4">
    <location>
        <begin position="298"/>
        <end position="332"/>
    </location>
</feature>
<comment type="similarity">
    <text evidence="1">Belongs to the PPR family. P subfamily.</text>
</comment>
<feature type="chain" id="PRO_5032372713" description="Pentatricopeptide repeat-containing protein" evidence="5">
    <location>
        <begin position="23"/>
        <end position="517"/>
    </location>
</feature>
<dbReference type="AlphaFoldDB" id="A0A8A0WIG6"/>
<keyword evidence="2" id="KW-0677">Repeat</keyword>
<evidence type="ECO:0000256" key="1">
    <source>
        <dbReference type="ARBA" id="ARBA00007626"/>
    </source>
</evidence>
<dbReference type="Gene3D" id="1.25.40.10">
    <property type="entry name" value="Tetratricopeptide repeat domain"/>
    <property type="match status" value="2"/>
</dbReference>
<reference evidence="6" key="1">
    <citation type="submission" date="2020-10" db="EMBL/GenBank/DDBJ databases">
        <authorList>
            <person name="Yuan Z."/>
            <person name="Wang Y."/>
            <person name="Liu Q."/>
            <person name="Liu L."/>
            <person name="Li X."/>
        </authorList>
    </citation>
    <scope>NUCLEOTIDE SEQUENCE</scope>
</reference>
<name>A0A8A0WIG6_PUYRA</name>
<evidence type="ECO:0008006" key="7">
    <source>
        <dbReference type="Google" id="ProtNLM"/>
    </source>
</evidence>
<sequence length="517" mass="56538">MPARSLPTRLLPSLSLSSSAAAAASSSAAAVAVAVAAAAAAAAPPPKPTDPALLLRLCTVLYQLQRAPDAKLHARLLDLPLPHASSSSSSSSLHELFLQVCSRFPLSWRPVHRLLLFLRRFRSFDPSPAASARLLDVLGKSRHLHLLWSTLLDLSSAAALSPGLLRVAARALGEAREISKIRDLLALNPSLCTAETLNLVVRTLCDRRMVDVAVAVASKLRASVAPDADTYALLIAGSCRGGDLAGAAKLWNAAAAAGVEPAPDAHDAMILAMLKSNRFEDAVAMLKSMRARRPRDVGLDSYRMVITRLCKRGALPHAQMLFGEMLKRGIEVDSVTLGALVYGLLAKRKVREACKVFYAIRDPDISLYHGLIKGLLRIKRANDATQVFREMLERGCEPIMHTYIMLLQGHMGKRGRKGKDPLVNFESVFVGGLVKTGKTLAATKYVERMMNGAVEVPRFDYNKFLYYFSNEEGVVMFEEVGRRMKEVGMVDLGDIFLRYGERMATRDRRRRAMNGLI</sequence>
<proteinExistence type="inferred from homology"/>
<dbReference type="PANTHER" id="PTHR47941">
    <property type="entry name" value="PENTATRICOPEPTIDE REPEAT-CONTAINING PROTEIN 3, MITOCHONDRIAL"/>
    <property type="match status" value="1"/>
</dbReference>
<protein>
    <recommendedName>
        <fullName evidence="7">Pentatricopeptide repeat-containing protein</fullName>
    </recommendedName>
</protein>
<keyword evidence="5" id="KW-0732">Signal</keyword>
<feature type="repeat" description="PPR" evidence="4">
    <location>
        <begin position="227"/>
        <end position="261"/>
    </location>
</feature>
<evidence type="ECO:0000256" key="5">
    <source>
        <dbReference type="SAM" id="SignalP"/>
    </source>
</evidence>
<dbReference type="Pfam" id="PF01535">
    <property type="entry name" value="PPR"/>
    <property type="match status" value="2"/>
</dbReference>
<dbReference type="Pfam" id="PF13041">
    <property type="entry name" value="PPR_2"/>
    <property type="match status" value="1"/>
</dbReference>
<dbReference type="PROSITE" id="PS51375">
    <property type="entry name" value="PPR"/>
    <property type="match status" value="3"/>
</dbReference>
<keyword evidence="3" id="KW-0809">Transit peptide</keyword>
<evidence type="ECO:0000256" key="2">
    <source>
        <dbReference type="ARBA" id="ARBA00022737"/>
    </source>
</evidence>
<accession>A0A8A0WIG6</accession>